<dbReference type="PROSITE" id="PS50175">
    <property type="entry name" value="ASP_PROT_RETROV"/>
    <property type="match status" value="1"/>
</dbReference>
<feature type="region of interest" description="Disordered" evidence="2">
    <location>
        <begin position="746"/>
        <end position="772"/>
    </location>
</feature>
<keyword evidence="1" id="KW-0479">Metal-binding</keyword>
<feature type="region of interest" description="Disordered" evidence="2">
    <location>
        <begin position="1584"/>
        <end position="1623"/>
    </location>
</feature>
<feature type="compositionally biased region" description="Basic and acidic residues" evidence="2">
    <location>
        <begin position="699"/>
        <end position="718"/>
    </location>
</feature>
<sequence length="2522" mass="281423">MERGFPMLGMISSGLGWRLRHDGRYDNPVPVKDFFQENFAFVTSRLRRARVDKDWEAMADEIAADVKCGRMEGPFAMPECWGVKGVALSKYEHTAALLSGPHEHVPCCFAFAVHQIGSDGQPKVRRAEDWRSSGANATVGVPDSPAYHDITAFVELARAIRKNNSPADGAVQLWGVDHEAAYRQFPVSEPNHTWVILSTPSGPTLWRHNVLMFGSTASVWSYCRIADLLAWLSRALLLVPLLHFVDDFGSDEPADAVISAYEETLATCRALGFKFKEAKAQPPAKRHKLLGVSAAFENDRAVIECADDRRQRLDSMLLQILLEDQLKPREASAIAGKLQFIAQSMFGKASMAAIRPFHQRAQTSAFRTQLQGGGASPSASGTATALDPTVVLSQLATAVAQLASVNQPKPNTWSESKYVKAPEIFAPKSLDEELSQWSEWSFTFKQWMYIQEEEYRNEFQKCETADSFVSFESYAPETKARSIRLYAILATYLRQRPLRILRSVENGDGYRVWRTLSDELQPQSRPRALALAQALVRFPAYKEGGSLLDYTLAFERLVQEYDKVAAAPYDDNLKISTLLSGLPGDVKKYLQLNLDETMTYEKMRTQLLRFERSTALWSSEHLLRSVGIEKDAKYLESGGPTPMDVDRVEQGKDRNNKGEKGRKGKDKGKGKYHYQQHGNKGWGSYGDKGSGKQWGKNNKGKDKSGKNGKKGKDKDKGKGKLGPCYTCGRMGHIAADCRAGVRQVQESESSTSVPSSSASTASSNASTTSSARTIPQVRRLELHTMPVIEEIEAESEFLIYTPPSAPTCQYYDLSGQDSENENFSEIRMVTLESEALEETEPELASTSTLMFDIHSPRSSDGEDCGHVRVVREQMVGYQEVILDSGADVTVLPMSMSEAGEESGSVANIRDAQGNTIASSSTRRNVIFEMEGLDGKKIYFKDRAVIGNVRQPLMCVGKLFQNDWSVQRDSSGSHVMARGNQGFAVHWARNSLATRCKIYRIESGDDASSNVRMIVEIPENLERLSATPGWKLRRDGQPMHVSMSSDCTVNPGRSYPSHIWPFRSTLVHKGERKYEVFESGEIWEGREVLQTYGPKVKMITLLSQNPVDPETLGAVQSELARPQVRGQAREAEAPEEAREERCERPMEVEVGASQALGLAESGPPDGPEERAEHPAEADVLPRETGEEKLVINGIEVFETSSLRTLRAACQYMRISKSGGKGVLWARLQAEIADSRIKAAVQASDAMLTEYARQPQVEPQAALPDQATIDLHEITHFPRASWCSACLSSRSREDNHPGAETKERGVIHVDFMFGRTETPGSDEEHAMSTHMVVVDEQTNFCLCVPVESKAAHDLKNATEEVVKLGAVLGHSELVIRGDSEPAMIQFLKTVSASRSRLGLGTKIEVAPPDSQLHHGLKAERFITIVRSMGKCLLASIEEKTGWKVTSNHPLFYWAFRHGAFLYSRFHVLRCGQTPFELLHGRAYAGKLCPFGATVFAQILPKTNAKAEPWRRCVWLGKSSMGNLNLVADQRGVHYARSVRRGSTTYVTENLVSMKGVPWNSVLDVVPTKPKRAPRIRVPDVLLPQAPQDEAASDPPSSVAGEPAGGIGGGITPEGGSVMSTDSPEMLPDAEMENASQVVELEGYMLRRVVGTSHPTNHEDEIEIEGLEVDLPIESMEQDYEKGLEGQSVEDHEELPWKGRTYEEGPPQLSQQELEELDRRMDDVEYTRLEKMGVLRPMQREEDGKGMVCLKSKTVRDWRFRGEWRRRSRLVAKEFRHLQPALEDLYAPASLGILQKLLAGLCVSGENLVMYMVDVSDAYLMVPQRRPTFITTSTGLSYELKYNLPGQRSGARDWFMYAGEIFAKDGLTSYPAAPAVYYEPKSLACSTHVDDFQFVSGEKRASKLLGNLKKSGLKLKIEGPIDPFGGQGHFLKRLFQGKDGSIRVIPEKRYVEKLISILQLERSASKSTPLPSTIRYPQEDPPLEGSAYSTFRSALGLLLYMANDIPEIHFAMRLLGSRCASPSEYDLAIMRHVGKYMKGRPEWVLQLKLTRPGRTLEQRLRECDTECTRDPVSERGSFSRCEHDVEHEHEGECSFGTGHVLEVITDSDWGSRMFGRKSVSSYSLYLNGNMVFVSTRLQKSYALSSTEAEWMSSLLGVADGIFVKQFLETFLESEVKLVHRVDNSGARALAAREGAGKLRHIDLSYLWLQKENRSGHVLTRPISTYACPSDLGTKPHSKKRILFLLGLMGYVDNETGILAGGKEVKEYLVSAAIKQGQQNNILRVLLASYLAPVAMGSGIGEQSENNATIVLFVISIFIVMYRLAHGEPRIVQFDVRRRSVIYADAFFNLHGKSYKVSEADNIPDWGRESPASFLNGVGFVVCLGNVTLYAYGIVPYWFVRYFTSRRAFIYMLEILGQVLPLIALESRLHRHCVLFVDNEPAKQALMKGYGKDDCINRLVQTAWVFIEKKKLQPEWQRVCSSANVSDSVSRGNFDLAESMGWKRFHFNWEETLQQLLEECLQGPLR</sequence>
<keyword evidence="1" id="KW-0863">Zinc-finger</keyword>
<dbReference type="InterPro" id="IPR036875">
    <property type="entry name" value="Znf_CCHC_sf"/>
</dbReference>
<comment type="caution">
    <text evidence="6">The sequence shown here is derived from an EMBL/GenBank/DDBJ whole genome shotgun (WGS) entry which is preliminary data.</text>
</comment>
<evidence type="ECO:0000256" key="3">
    <source>
        <dbReference type="SAM" id="Phobius"/>
    </source>
</evidence>
<feature type="compositionally biased region" description="Basic and acidic residues" evidence="2">
    <location>
        <begin position="1166"/>
        <end position="1176"/>
    </location>
</feature>
<dbReference type="SMART" id="SM00343">
    <property type="entry name" value="ZnF_C2HC"/>
    <property type="match status" value="1"/>
</dbReference>
<evidence type="ECO:0000259" key="5">
    <source>
        <dbReference type="PROSITE" id="PS50175"/>
    </source>
</evidence>
<dbReference type="Proteomes" id="UP000604046">
    <property type="component" value="Unassembled WGS sequence"/>
</dbReference>
<dbReference type="CDD" id="cd09272">
    <property type="entry name" value="RNase_HI_RT_Ty1"/>
    <property type="match status" value="1"/>
</dbReference>
<dbReference type="PROSITE" id="PS00141">
    <property type="entry name" value="ASP_PROTEASE"/>
    <property type="match status" value="1"/>
</dbReference>
<evidence type="ECO:0000313" key="7">
    <source>
        <dbReference type="Proteomes" id="UP000604046"/>
    </source>
</evidence>
<organism evidence="6 7">
    <name type="scientific">Symbiodinium natans</name>
    <dbReference type="NCBI Taxonomy" id="878477"/>
    <lineage>
        <taxon>Eukaryota</taxon>
        <taxon>Sar</taxon>
        <taxon>Alveolata</taxon>
        <taxon>Dinophyceae</taxon>
        <taxon>Suessiales</taxon>
        <taxon>Symbiodiniaceae</taxon>
        <taxon>Symbiodinium</taxon>
    </lineage>
</organism>
<reference evidence="6" key="1">
    <citation type="submission" date="2021-02" db="EMBL/GenBank/DDBJ databases">
        <authorList>
            <person name="Dougan E. K."/>
            <person name="Rhodes N."/>
            <person name="Thang M."/>
            <person name="Chan C."/>
        </authorList>
    </citation>
    <scope>NUCLEOTIDE SEQUENCE</scope>
</reference>
<keyword evidence="7" id="KW-1185">Reference proteome</keyword>
<keyword evidence="3" id="KW-1133">Transmembrane helix</keyword>
<dbReference type="GO" id="GO:0008270">
    <property type="term" value="F:zinc ion binding"/>
    <property type="evidence" value="ECO:0007669"/>
    <property type="project" value="UniProtKB-KW"/>
</dbReference>
<keyword evidence="1" id="KW-0862">Zinc</keyword>
<dbReference type="Pfam" id="PF00098">
    <property type="entry name" value="zf-CCHC"/>
    <property type="match status" value="1"/>
</dbReference>
<dbReference type="SUPFAM" id="SSF57756">
    <property type="entry name" value="Retrovirus zinc finger-like domains"/>
    <property type="match status" value="1"/>
</dbReference>
<accession>A0A812KWJ6</accession>
<feature type="compositionally biased region" description="Basic and acidic residues" evidence="2">
    <location>
        <begin position="1126"/>
        <end position="1146"/>
    </location>
</feature>
<feature type="region of interest" description="Disordered" evidence="2">
    <location>
        <begin position="634"/>
        <end position="721"/>
    </location>
</feature>
<name>A0A812KWJ6_9DINO</name>
<dbReference type="GO" id="GO:0003676">
    <property type="term" value="F:nucleic acid binding"/>
    <property type="evidence" value="ECO:0007669"/>
    <property type="project" value="InterPro"/>
</dbReference>
<feature type="region of interest" description="Disordered" evidence="2">
    <location>
        <begin position="1120"/>
        <end position="1176"/>
    </location>
</feature>
<dbReference type="PANTHER" id="PTHR33050">
    <property type="entry name" value="REVERSE TRANSCRIPTASE DOMAIN-CONTAINING PROTEIN"/>
    <property type="match status" value="1"/>
</dbReference>
<gene>
    <name evidence="6" type="primary">GIP</name>
    <name evidence="6" type="ORF">SNAT2548_LOCUS9974</name>
</gene>
<evidence type="ECO:0000259" key="4">
    <source>
        <dbReference type="PROSITE" id="PS50158"/>
    </source>
</evidence>
<dbReference type="OrthoDB" id="448764at2759"/>
<feature type="compositionally biased region" description="Basic and acidic residues" evidence="2">
    <location>
        <begin position="644"/>
        <end position="661"/>
    </location>
</feature>
<keyword evidence="3" id="KW-0472">Membrane</keyword>
<feature type="domain" description="CCHC-type" evidence="4">
    <location>
        <begin position="724"/>
        <end position="738"/>
    </location>
</feature>
<dbReference type="InterPro" id="IPR001969">
    <property type="entry name" value="Aspartic_peptidase_AS"/>
</dbReference>
<dbReference type="InterPro" id="IPR001995">
    <property type="entry name" value="Peptidase_A2_cat"/>
</dbReference>
<feature type="compositionally biased region" description="Low complexity" evidence="2">
    <location>
        <begin position="747"/>
        <end position="771"/>
    </location>
</feature>
<dbReference type="GO" id="GO:0006508">
    <property type="term" value="P:proteolysis"/>
    <property type="evidence" value="ECO:0007669"/>
    <property type="project" value="InterPro"/>
</dbReference>
<protein>
    <submittedName>
        <fullName evidence="6">GIP protein</fullName>
    </submittedName>
</protein>
<evidence type="ECO:0000313" key="6">
    <source>
        <dbReference type="EMBL" id="CAE7234978.1"/>
    </source>
</evidence>
<dbReference type="PANTHER" id="PTHR33050:SF7">
    <property type="entry name" value="RIBONUCLEASE H"/>
    <property type="match status" value="1"/>
</dbReference>
<evidence type="ECO:0000256" key="2">
    <source>
        <dbReference type="SAM" id="MobiDB-lite"/>
    </source>
</evidence>
<dbReference type="InterPro" id="IPR001878">
    <property type="entry name" value="Znf_CCHC"/>
</dbReference>
<feature type="domain" description="Peptidase A2" evidence="5">
    <location>
        <begin position="878"/>
        <end position="892"/>
    </location>
</feature>
<dbReference type="InterPro" id="IPR052055">
    <property type="entry name" value="Hepadnavirus_pol/RT"/>
</dbReference>
<feature type="compositionally biased region" description="Basic residues" evidence="2">
    <location>
        <begin position="662"/>
        <end position="674"/>
    </location>
</feature>
<evidence type="ECO:0000256" key="1">
    <source>
        <dbReference type="PROSITE-ProRule" id="PRU00047"/>
    </source>
</evidence>
<dbReference type="GO" id="GO:0004190">
    <property type="term" value="F:aspartic-type endopeptidase activity"/>
    <property type="evidence" value="ECO:0007669"/>
    <property type="project" value="InterPro"/>
</dbReference>
<feature type="compositionally biased region" description="Gly residues" evidence="2">
    <location>
        <begin position="1600"/>
        <end position="1610"/>
    </location>
</feature>
<dbReference type="PROSITE" id="PS50158">
    <property type="entry name" value="ZF_CCHC"/>
    <property type="match status" value="1"/>
</dbReference>
<dbReference type="EMBL" id="CAJNDS010000802">
    <property type="protein sequence ID" value="CAE7234978.1"/>
    <property type="molecule type" value="Genomic_DNA"/>
</dbReference>
<keyword evidence="3" id="KW-0812">Transmembrane</keyword>
<proteinExistence type="predicted"/>
<feature type="transmembrane region" description="Helical" evidence="3">
    <location>
        <begin position="2370"/>
        <end position="2395"/>
    </location>
</feature>